<dbReference type="EMBL" id="JASMRN010000004">
    <property type="protein sequence ID" value="MEZ7514772.1"/>
    <property type="molecule type" value="Genomic_DNA"/>
</dbReference>
<dbReference type="SUPFAM" id="SSF82185">
    <property type="entry name" value="Histone H3 K4-specific methyltransferase SET7/9 N-terminal domain"/>
    <property type="match status" value="1"/>
</dbReference>
<keyword evidence="1" id="KW-0732">Signal</keyword>
<accession>A0ABV4KCX6</accession>
<evidence type="ECO:0000313" key="2">
    <source>
        <dbReference type="EMBL" id="MEZ7514772.1"/>
    </source>
</evidence>
<name>A0ABV4KCX6_9FLAO</name>
<dbReference type="RefSeq" id="WP_026707808.1">
    <property type="nucleotide sequence ID" value="NZ_CAXBLC010000022.1"/>
</dbReference>
<proteinExistence type="predicted"/>
<feature type="signal peptide" evidence="1">
    <location>
        <begin position="1"/>
        <end position="18"/>
    </location>
</feature>
<evidence type="ECO:0000256" key="1">
    <source>
        <dbReference type="SAM" id="SignalP"/>
    </source>
</evidence>
<gene>
    <name evidence="2" type="ORF">QO192_05680</name>
</gene>
<organism evidence="2 3">
    <name type="scientific">Flavobacterium frigidarium</name>
    <dbReference type="NCBI Taxonomy" id="99286"/>
    <lineage>
        <taxon>Bacteria</taxon>
        <taxon>Pseudomonadati</taxon>
        <taxon>Bacteroidota</taxon>
        <taxon>Flavobacteriia</taxon>
        <taxon>Flavobacteriales</taxon>
        <taxon>Flavobacteriaceae</taxon>
        <taxon>Flavobacterium</taxon>
    </lineage>
</organism>
<sequence length="115" mass="12921">MKKYIMIAAVLISSVVMAQNKQPKLEAIGNLVKATYLYDNGQVQQEGFYENGKLQGTWVSFDMNGNKTATAEYDKGEKVGKWMFYNNLAVNEVVYADNRVASVKNSKKDNLVNID</sequence>
<comment type="caution">
    <text evidence="2">The sequence shown here is derived from an EMBL/GenBank/DDBJ whole genome shotgun (WGS) entry which is preliminary data.</text>
</comment>
<dbReference type="Gene3D" id="2.20.110.10">
    <property type="entry name" value="Histone H3 K4-specific methyltransferase SET7/9 N-terminal domain"/>
    <property type="match status" value="1"/>
</dbReference>
<dbReference type="Proteomes" id="UP001568894">
    <property type="component" value="Unassembled WGS sequence"/>
</dbReference>
<protein>
    <submittedName>
        <fullName evidence="2">Membrane-binding protein</fullName>
    </submittedName>
</protein>
<keyword evidence="3" id="KW-1185">Reference proteome</keyword>
<reference evidence="2 3" key="1">
    <citation type="submission" date="2023-05" db="EMBL/GenBank/DDBJ databases">
        <title>Adaptations of aquatic viruses from atmosphere-close ecosystems of the Central Arctic Ocean.</title>
        <authorList>
            <person name="Rahlff J."/>
            <person name="Holmfeldt K."/>
        </authorList>
    </citation>
    <scope>NUCLEOTIDE SEQUENCE [LARGE SCALE GENOMIC DNA]</scope>
    <source>
        <strain evidence="2 3">Arc14</strain>
    </source>
</reference>
<evidence type="ECO:0000313" key="3">
    <source>
        <dbReference type="Proteomes" id="UP001568894"/>
    </source>
</evidence>
<feature type="chain" id="PRO_5047340866" evidence="1">
    <location>
        <begin position="19"/>
        <end position="115"/>
    </location>
</feature>